<protein>
    <submittedName>
        <fullName evidence="2">EthD family reductase</fullName>
    </submittedName>
</protein>
<keyword evidence="3" id="KW-1185">Reference proteome</keyword>
<evidence type="ECO:0000313" key="2">
    <source>
        <dbReference type="EMBL" id="PWR19236.1"/>
    </source>
</evidence>
<feature type="domain" description="EthD" evidence="1">
    <location>
        <begin position="13"/>
        <end position="88"/>
    </location>
</feature>
<dbReference type="Proteomes" id="UP000245461">
    <property type="component" value="Unassembled WGS sequence"/>
</dbReference>
<dbReference type="EMBL" id="QGLE01000012">
    <property type="protein sequence ID" value="PWR19236.1"/>
    <property type="molecule type" value="Genomic_DNA"/>
</dbReference>
<sequence>MATLLVLYGRPSDPAAFDRHYAERHLPLVRKLPGLRGVTLSAGVEVLSGDDLYRVVRLEFPTAEAVKAALGSAEGLAAAADLANFADGGIQIVAFDEVAA</sequence>
<dbReference type="PANTHER" id="PTHR40260">
    <property type="entry name" value="BLR8190 PROTEIN"/>
    <property type="match status" value="1"/>
</dbReference>
<reference evidence="2 3" key="1">
    <citation type="submission" date="2018-05" db="EMBL/GenBank/DDBJ databases">
        <title>Zavarzinia sp. HR-AS.</title>
        <authorList>
            <person name="Lee Y."/>
            <person name="Jeon C.O."/>
        </authorList>
    </citation>
    <scope>NUCLEOTIDE SEQUENCE [LARGE SCALE GENOMIC DNA]</scope>
    <source>
        <strain evidence="2 3">HR-AS</strain>
    </source>
</reference>
<dbReference type="SUPFAM" id="SSF54909">
    <property type="entry name" value="Dimeric alpha+beta barrel"/>
    <property type="match status" value="1"/>
</dbReference>
<dbReference type="Pfam" id="PF07110">
    <property type="entry name" value="EthD"/>
    <property type="match status" value="1"/>
</dbReference>
<dbReference type="AlphaFoldDB" id="A0A317DZD2"/>
<evidence type="ECO:0000313" key="3">
    <source>
        <dbReference type="Proteomes" id="UP000245461"/>
    </source>
</evidence>
<dbReference type="RefSeq" id="WP_109907435.1">
    <property type="nucleotide sequence ID" value="NZ_QGLE01000012.1"/>
</dbReference>
<dbReference type="NCBIfam" id="TIGR02118">
    <property type="entry name" value="EthD family reductase"/>
    <property type="match status" value="1"/>
</dbReference>
<dbReference type="OrthoDB" id="5294870at2"/>
<dbReference type="InterPro" id="IPR009799">
    <property type="entry name" value="EthD_dom"/>
</dbReference>
<evidence type="ECO:0000259" key="1">
    <source>
        <dbReference type="Pfam" id="PF07110"/>
    </source>
</evidence>
<dbReference type="GO" id="GO:0016491">
    <property type="term" value="F:oxidoreductase activity"/>
    <property type="evidence" value="ECO:0007669"/>
    <property type="project" value="InterPro"/>
</dbReference>
<accession>A0A317DZD2</accession>
<dbReference type="InterPro" id="IPR011008">
    <property type="entry name" value="Dimeric_a/b-barrel"/>
</dbReference>
<gene>
    <name evidence="2" type="ORF">DKG74_17300</name>
</gene>
<dbReference type="PANTHER" id="PTHR40260:SF2">
    <property type="entry name" value="BLR8190 PROTEIN"/>
    <property type="match status" value="1"/>
</dbReference>
<proteinExistence type="predicted"/>
<name>A0A317DZD2_9PROT</name>
<dbReference type="Gene3D" id="3.30.70.100">
    <property type="match status" value="1"/>
</dbReference>
<organism evidence="2 3">
    <name type="scientific">Zavarzinia aquatilis</name>
    <dbReference type="NCBI Taxonomy" id="2211142"/>
    <lineage>
        <taxon>Bacteria</taxon>
        <taxon>Pseudomonadati</taxon>
        <taxon>Pseudomonadota</taxon>
        <taxon>Alphaproteobacteria</taxon>
        <taxon>Rhodospirillales</taxon>
        <taxon>Zavarziniaceae</taxon>
        <taxon>Zavarzinia</taxon>
    </lineage>
</organism>
<comment type="caution">
    <text evidence="2">The sequence shown here is derived from an EMBL/GenBank/DDBJ whole genome shotgun (WGS) entry which is preliminary data.</text>
</comment>